<feature type="domain" description="Methylated-DNA-[protein]-cysteine S-methyltransferase DNA binding" evidence="2">
    <location>
        <begin position="84"/>
        <end position="142"/>
    </location>
</feature>
<organism evidence="3 4">
    <name type="scientific">Mesoterricola silvestris</name>
    <dbReference type="NCBI Taxonomy" id="2927979"/>
    <lineage>
        <taxon>Bacteria</taxon>
        <taxon>Pseudomonadati</taxon>
        <taxon>Acidobacteriota</taxon>
        <taxon>Holophagae</taxon>
        <taxon>Holophagales</taxon>
        <taxon>Holophagaceae</taxon>
        <taxon>Mesoterricola</taxon>
    </lineage>
</organism>
<evidence type="ECO:0000313" key="3">
    <source>
        <dbReference type="EMBL" id="BDU72966.1"/>
    </source>
</evidence>
<evidence type="ECO:0000313" key="4">
    <source>
        <dbReference type="Proteomes" id="UP001238179"/>
    </source>
</evidence>
<dbReference type="Gene3D" id="3.30.160.70">
    <property type="entry name" value="Methylated DNA-protein cysteine methyltransferase domain"/>
    <property type="match status" value="1"/>
</dbReference>
<dbReference type="NCBIfam" id="TIGR00589">
    <property type="entry name" value="ogt"/>
    <property type="match status" value="1"/>
</dbReference>
<keyword evidence="4" id="KW-1185">Reference proteome</keyword>
<dbReference type="GO" id="GO:0006281">
    <property type="term" value="P:DNA repair"/>
    <property type="evidence" value="ECO:0007669"/>
    <property type="project" value="InterPro"/>
</dbReference>
<dbReference type="Gene3D" id="1.10.10.10">
    <property type="entry name" value="Winged helix-like DNA-binding domain superfamily/Winged helix DNA-binding domain"/>
    <property type="match status" value="1"/>
</dbReference>
<dbReference type="GO" id="GO:0003908">
    <property type="term" value="F:methylated-DNA-[protein]-cysteine S-methyltransferase activity"/>
    <property type="evidence" value="ECO:0007669"/>
    <property type="project" value="InterPro"/>
</dbReference>
<dbReference type="SUPFAM" id="SSF53155">
    <property type="entry name" value="Methylated DNA-protein cysteine methyltransferase domain"/>
    <property type="match status" value="1"/>
</dbReference>
<dbReference type="RefSeq" id="WP_316411611.1">
    <property type="nucleotide sequence ID" value="NZ_AP027080.1"/>
</dbReference>
<gene>
    <name evidence="3" type="ORF">METEAL_21400</name>
</gene>
<dbReference type="InterPro" id="IPR036631">
    <property type="entry name" value="MGMT_N_sf"/>
</dbReference>
<name>A0AA48K923_9BACT</name>
<dbReference type="KEGG" id="msil:METEAL_21400"/>
<dbReference type="PANTHER" id="PTHR10815">
    <property type="entry name" value="METHYLATED-DNA--PROTEIN-CYSTEINE METHYLTRANSFERASE"/>
    <property type="match status" value="1"/>
</dbReference>
<dbReference type="Proteomes" id="UP001238179">
    <property type="component" value="Chromosome"/>
</dbReference>
<dbReference type="EMBL" id="AP027080">
    <property type="protein sequence ID" value="BDU72966.1"/>
    <property type="molecule type" value="Genomic_DNA"/>
</dbReference>
<accession>A0AA48K923</accession>
<evidence type="ECO:0000259" key="2">
    <source>
        <dbReference type="Pfam" id="PF01035"/>
    </source>
</evidence>
<protein>
    <recommendedName>
        <fullName evidence="2">Methylated-DNA-[protein]-cysteine S-methyltransferase DNA binding domain-containing protein</fullName>
    </recommendedName>
</protein>
<dbReference type="SUPFAM" id="SSF46767">
    <property type="entry name" value="Methylated DNA-protein cysteine methyltransferase, C-terminal domain"/>
    <property type="match status" value="1"/>
</dbReference>
<evidence type="ECO:0000256" key="1">
    <source>
        <dbReference type="ARBA" id="ARBA00022763"/>
    </source>
</evidence>
<reference evidence="4" key="1">
    <citation type="journal article" date="2023" name="Int. J. Syst. Evol. Microbiol.">
        <title>Mesoterricola silvestris gen. nov., sp. nov., Mesoterricola sediminis sp. nov., Geothrix oryzae sp. nov., Geothrix edaphica sp. nov., Geothrix rubra sp. nov., and Geothrix limicola sp. nov., six novel members of Acidobacteriota isolated from soils.</title>
        <authorList>
            <person name="Itoh H."/>
            <person name="Sugisawa Y."/>
            <person name="Mise K."/>
            <person name="Xu Z."/>
            <person name="Kuniyasu M."/>
            <person name="Ushijima N."/>
            <person name="Kawano K."/>
            <person name="Kobayashi E."/>
            <person name="Shiratori Y."/>
            <person name="Masuda Y."/>
            <person name="Senoo K."/>
        </authorList>
    </citation>
    <scope>NUCLEOTIDE SEQUENCE [LARGE SCALE GENOMIC DNA]</scope>
    <source>
        <strain evidence="4">W79</strain>
    </source>
</reference>
<dbReference type="AlphaFoldDB" id="A0AA48K923"/>
<dbReference type="PANTHER" id="PTHR10815:SF13">
    <property type="entry name" value="METHYLATED-DNA--PROTEIN-CYSTEINE METHYLTRANSFERASE"/>
    <property type="match status" value="1"/>
</dbReference>
<sequence>MSVPVLAFHHYLHSPAGWIGVGLAEGGKISHLEILPETEDTLILTPRNRREPRVMDFLKTQLDGYFRRTLRTFNLPMHLEGDAWRQRVWAETLGVGYGQTVDLATLARRLNSGDHPEAVAAALAANPVAILVPSHRVLGWEGGEALPWLRFLRKLEGLAEASNRA</sequence>
<dbReference type="InterPro" id="IPR014048">
    <property type="entry name" value="MethylDNA_cys_MeTrfase_DNA-bd"/>
</dbReference>
<dbReference type="InterPro" id="IPR036388">
    <property type="entry name" value="WH-like_DNA-bd_sf"/>
</dbReference>
<dbReference type="InterPro" id="IPR036217">
    <property type="entry name" value="MethylDNA_cys_MeTrfase_DNAb"/>
</dbReference>
<dbReference type="Pfam" id="PF01035">
    <property type="entry name" value="DNA_binding_1"/>
    <property type="match status" value="1"/>
</dbReference>
<proteinExistence type="predicted"/>
<keyword evidence="1" id="KW-0227">DNA damage</keyword>